<gene>
    <name evidence="2" type="ORF">CTEN210_15666</name>
</gene>
<evidence type="ECO:0000313" key="2">
    <source>
        <dbReference type="EMBL" id="GFH59190.1"/>
    </source>
</evidence>
<feature type="region of interest" description="Disordered" evidence="1">
    <location>
        <begin position="98"/>
        <end position="225"/>
    </location>
</feature>
<dbReference type="Proteomes" id="UP001054902">
    <property type="component" value="Unassembled WGS sequence"/>
</dbReference>
<reference evidence="2 3" key="1">
    <citation type="journal article" date="2021" name="Sci. Rep.">
        <title>The genome of the diatom Chaetoceros tenuissimus carries an ancient integrated fragment of an extant virus.</title>
        <authorList>
            <person name="Hongo Y."/>
            <person name="Kimura K."/>
            <person name="Takaki Y."/>
            <person name="Yoshida Y."/>
            <person name="Baba S."/>
            <person name="Kobayashi G."/>
            <person name="Nagasaki K."/>
            <person name="Hano T."/>
            <person name="Tomaru Y."/>
        </authorList>
    </citation>
    <scope>NUCLEOTIDE SEQUENCE [LARGE SCALE GENOMIC DNA]</scope>
    <source>
        <strain evidence="2 3">NIES-3715</strain>
    </source>
</reference>
<feature type="region of interest" description="Disordered" evidence="1">
    <location>
        <begin position="1"/>
        <end position="38"/>
    </location>
</feature>
<organism evidence="2 3">
    <name type="scientific">Chaetoceros tenuissimus</name>
    <dbReference type="NCBI Taxonomy" id="426638"/>
    <lineage>
        <taxon>Eukaryota</taxon>
        <taxon>Sar</taxon>
        <taxon>Stramenopiles</taxon>
        <taxon>Ochrophyta</taxon>
        <taxon>Bacillariophyta</taxon>
        <taxon>Coscinodiscophyceae</taxon>
        <taxon>Chaetocerotophycidae</taxon>
        <taxon>Chaetocerotales</taxon>
        <taxon>Chaetocerotaceae</taxon>
        <taxon>Chaetoceros</taxon>
    </lineage>
</organism>
<comment type="caution">
    <text evidence="2">The sequence shown here is derived from an EMBL/GenBank/DDBJ whole genome shotgun (WGS) entry which is preliminary data.</text>
</comment>
<feature type="compositionally biased region" description="Basic and acidic residues" evidence="1">
    <location>
        <begin position="151"/>
        <end position="171"/>
    </location>
</feature>
<dbReference type="EMBL" id="BLLK01000062">
    <property type="protein sequence ID" value="GFH59190.1"/>
    <property type="molecule type" value="Genomic_DNA"/>
</dbReference>
<name>A0AAD3D9C4_9STRA</name>
<evidence type="ECO:0000256" key="1">
    <source>
        <dbReference type="SAM" id="MobiDB-lite"/>
    </source>
</evidence>
<accession>A0AAD3D9C4</accession>
<feature type="compositionally biased region" description="Polar residues" evidence="1">
    <location>
        <begin position="18"/>
        <end position="32"/>
    </location>
</feature>
<feature type="compositionally biased region" description="Polar residues" evidence="1">
    <location>
        <begin position="105"/>
        <end position="115"/>
    </location>
</feature>
<keyword evidence="3" id="KW-1185">Reference proteome</keyword>
<proteinExistence type="predicted"/>
<feature type="compositionally biased region" description="Basic residues" evidence="1">
    <location>
        <begin position="186"/>
        <end position="202"/>
    </location>
</feature>
<evidence type="ECO:0000313" key="3">
    <source>
        <dbReference type="Proteomes" id="UP001054902"/>
    </source>
</evidence>
<sequence>MPRFHNNSNNTTTKLSSVDATSTAFVPNSSGPAGSPLKSAALDTAESFKISKPEVKQASSVMNDLGVEQEYFDNSDCAFDYGYDEEDMDDTERTTIVRSRFPQRSGESSPQTPQNAKKPKSILTPKKDNQKSSSPSSSSVIINSPAFNTPLEKKAKISFHRDVNFKRKETPVPRTKKRSRTENKKKSAQQKKASPKQRKRFSKSVTVTRADLENHSSESTLIASSTSNVSKAIVNPYSTQSQVVSPATHTSTVVEETVPSFIASRGLAIDTRTLQSFEGDAVGNTFLSHTKNLLDLCEEKGLHSKITLAILSEKQSKRKKDASSNTTPVGIETKVQLLGNGKMNILPVKIVSNGDSAPKRLFACDSWRYMGDLMDEIVKQSQTSQSQEITIVTNDIALFTDLNTDSHKRAVTRLWDRMRKYFNGRVSKVLFLMMHSGVDVSNSDDAEVTMMDGGGNDGDDSLHIPRRLRITHAMRMIQSHISTLMQKESNKSQQDKSLCPMDVTFDVMPMHPSTSVSIVRDWVKDIVCSSSCSAKISFDLPETLDGLSCAVNLSVSCSVMPYSLQSQACSVLIENVKQLNSYEFEIVQLVPLAEVDLSLMFGVPLITKPALEDDLVLFREMQKLTKEMFRYWHEQDVAIVLRTRSDDIDERQEKVFLLMAQSSADVANNGLLYQYVSGRDQILEMACGNEEVLNENSQTMLIWCLLRLTYWIAQRSQ</sequence>
<feature type="compositionally biased region" description="Low complexity" evidence="1">
    <location>
        <begin position="1"/>
        <end position="17"/>
    </location>
</feature>
<protein>
    <submittedName>
        <fullName evidence="2">Uncharacterized protein</fullName>
    </submittedName>
</protein>
<dbReference type="AlphaFoldDB" id="A0AAD3D9C4"/>